<keyword evidence="4" id="KW-1185">Reference proteome</keyword>
<accession>A0A127JP73</accession>
<proteinExistence type="predicted"/>
<dbReference type="AlphaFoldDB" id="A0A127JP73"/>
<dbReference type="RefSeq" id="WP_061495604.1">
    <property type="nucleotide sequence ID" value="NZ_CP010951.1"/>
</dbReference>
<keyword evidence="1" id="KW-0802">TPR repeat</keyword>
<dbReference type="OrthoDB" id="5294075at2"/>
<dbReference type="PROSITE" id="PS51257">
    <property type="entry name" value="PROKAR_LIPOPROTEIN"/>
    <property type="match status" value="1"/>
</dbReference>
<protein>
    <submittedName>
        <fullName evidence="3">Uncharacterized protein</fullName>
    </submittedName>
</protein>
<dbReference type="InterPro" id="IPR019734">
    <property type="entry name" value="TPR_rpt"/>
</dbReference>
<dbReference type="SMART" id="SM00028">
    <property type="entry name" value="TPR"/>
    <property type="match status" value="2"/>
</dbReference>
<evidence type="ECO:0000313" key="4">
    <source>
        <dbReference type="Proteomes" id="UP000070433"/>
    </source>
</evidence>
<dbReference type="PROSITE" id="PS50005">
    <property type="entry name" value="TPR"/>
    <property type="match status" value="1"/>
</dbReference>
<evidence type="ECO:0000256" key="1">
    <source>
        <dbReference type="PROSITE-ProRule" id="PRU00339"/>
    </source>
</evidence>
<feature type="chain" id="PRO_5007449571" evidence="2">
    <location>
        <begin position="30"/>
        <end position="177"/>
    </location>
</feature>
<name>A0A127JP73_9BURK</name>
<feature type="signal peptide" evidence="2">
    <location>
        <begin position="1"/>
        <end position="29"/>
    </location>
</feature>
<dbReference type="EMBL" id="CP010951">
    <property type="protein sequence ID" value="AMO21834.1"/>
    <property type="molecule type" value="Genomic_DNA"/>
</dbReference>
<dbReference type="Gene3D" id="1.25.40.10">
    <property type="entry name" value="Tetratricopeptide repeat domain"/>
    <property type="match status" value="1"/>
</dbReference>
<evidence type="ECO:0000256" key="2">
    <source>
        <dbReference type="SAM" id="SignalP"/>
    </source>
</evidence>
<dbReference type="PATRIC" id="fig|94132.3.peg.344"/>
<organism evidence="3 4">
    <name type="scientific">Ramlibacter tataouinensis</name>
    <dbReference type="NCBI Taxonomy" id="94132"/>
    <lineage>
        <taxon>Bacteria</taxon>
        <taxon>Pseudomonadati</taxon>
        <taxon>Pseudomonadota</taxon>
        <taxon>Betaproteobacteria</taxon>
        <taxon>Burkholderiales</taxon>
        <taxon>Comamonadaceae</taxon>
        <taxon>Ramlibacter</taxon>
    </lineage>
</organism>
<dbReference type="InterPro" id="IPR011990">
    <property type="entry name" value="TPR-like_helical_dom_sf"/>
</dbReference>
<evidence type="ECO:0000313" key="3">
    <source>
        <dbReference type="EMBL" id="AMO21834.1"/>
    </source>
</evidence>
<feature type="repeat" description="TPR" evidence="1">
    <location>
        <begin position="96"/>
        <end position="129"/>
    </location>
</feature>
<dbReference type="Proteomes" id="UP000070433">
    <property type="component" value="Chromosome"/>
</dbReference>
<dbReference type="Pfam" id="PF13432">
    <property type="entry name" value="TPR_16"/>
    <property type="match status" value="1"/>
</dbReference>
<dbReference type="Pfam" id="PF13414">
    <property type="entry name" value="TPR_11"/>
    <property type="match status" value="1"/>
</dbReference>
<reference evidence="3 4" key="1">
    <citation type="journal article" date="2014" name="Int. J. Syst. Evol. Microbiol.">
        <title>Ramlibacter solisilvae sp. nov., isolated from forest soil, and emended description of the genus Ramlibacter.</title>
        <authorList>
            <person name="Lee H.J."/>
            <person name="Lee S.H."/>
            <person name="Lee S.S."/>
            <person name="Lee J.S."/>
            <person name="Kim Y."/>
            <person name="Kim S.C."/>
            <person name="Jeon C.O."/>
        </authorList>
    </citation>
    <scope>NUCLEOTIDE SEQUENCE [LARGE SCALE GENOMIC DNA]</scope>
    <source>
        <strain evidence="3 4">5-10</strain>
    </source>
</reference>
<sequence>MLHTRSALARALRLSLFTAAACACLAAWADDYGDVSQLLKSGKFQEALAKADQYLVAKPRDPQMRFLKGVVQAESGNKAEAITTYTQLTQDYPELPEPYNNLAVLYAAQNDFDKARVALEAAVRANPDYATAHENLGDVYTRLAGQSYARAQQLEAGNKSVAAKLALSRQLLTQPAR</sequence>
<keyword evidence="2" id="KW-0732">Signal</keyword>
<gene>
    <name evidence="3" type="ORF">UC35_01750</name>
</gene>
<dbReference type="SUPFAM" id="SSF48452">
    <property type="entry name" value="TPR-like"/>
    <property type="match status" value="1"/>
</dbReference>